<evidence type="ECO:0000313" key="3">
    <source>
        <dbReference type="Proteomes" id="UP000824192"/>
    </source>
</evidence>
<feature type="region of interest" description="Disordered" evidence="1">
    <location>
        <begin position="1"/>
        <end position="21"/>
    </location>
</feature>
<accession>A0A9D1RXX0</accession>
<dbReference type="EMBL" id="DXGA01000204">
    <property type="protein sequence ID" value="HIW94732.1"/>
    <property type="molecule type" value="Genomic_DNA"/>
</dbReference>
<dbReference type="AlphaFoldDB" id="A0A9D1RXX0"/>
<evidence type="ECO:0000256" key="1">
    <source>
        <dbReference type="SAM" id="MobiDB-lite"/>
    </source>
</evidence>
<name>A0A9D1RXX0_9FIRM</name>
<reference evidence="2" key="1">
    <citation type="journal article" date="2021" name="PeerJ">
        <title>Extensive microbial diversity within the chicken gut microbiome revealed by metagenomics and culture.</title>
        <authorList>
            <person name="Gilroy R."/>
            <person name="Ravi A."/>
            <person name="Getino M."/>
            <person name="Pursley I."/>
            <person name="Horton D.L."/>
            <person name="Alikhan N.F."/>
            <person name="Baker D."/>
            <person name="Gharbi K."/>
            <person name="Hall N."/>
            <person name="Watson M."/>
            <person name="Adriaenssens E.M."/>
            <person name="Foster-Nyarko E."/>
            <person name="Jarju S."/>
            <person name="Secka A."/>
            <person name="Antonio M."/>
            <person name="Oren A."/>
            <person name="Chaudhuri R.R."/>
            <person name="La Ragione R."/>
            <person name="Hildebrand F."/>
            <person name="Pallen M.J."/>
        </authorList>
    </citation>
    <scope>NUCLEOTIDE SEQUENCE</scope>
    <source>
        <strain evidence="2">ChiGjej6B6-1540</strain>
    </source>
</reference>
<proteinExistence type="predicted"/>
<gene>
    <name evidence="2" type="ORF">H9868_09390</name>
</gene>
<sequence>PKEQSLEDYQADQHGTASSPEEVMLEKMRNKTIQDTCDNLMAHVCSLNLSPERIIAFFYNAVIFPLSAEKRRKKGDPTALLEALMGKELNQLSMQMKSDLSQLFGRKVPDWVFAPLDNKIEICPDKRFSMTQREITVVSSRTRSSLNKHRDKILGGDDNG</sequence>
<evidence type="ECO:0000313" key="2">
    <source>
        <dbReference type="EMBL" id="HIW94732.1"/>
    </source>
</evidence>
<organism evidence="2 3">
    <name type="scientific">Candidatus Flavonifractor merdipullorum</name>
    <dbReference type="NCBI Taxonomy" id="2838590"/>
    <lineage>
        <taxon>Bacteria</taxon>
        <taxon>Bacillati</taxon>
        <taxon>Bacillota</taxon>
        <taxon>Clostridia</taxon>
        <taxon>Eubacteriales</taxon>
        <taxon>Oscillospiraceae</taxon>
        <taxon>Flavonifractor</taxon>
    </lineage>
</organism>
<protein>
    <submittedName>
        <fullName evidence="2">Uncharacterized protein</fullName>
    </submittedName>
</protein>
<reference evidence="2" key="2">
    <citation type="submission" date="2021-04" db="EMBL/GenBank/DDBJ databases">
        <authorList>
            <person name="Gilroy R."/>
        </authorList>
    </citation>
    <scope>NUCLEOTIDE SEQUENCE</scope>
    <source>
        <strain evidence="2">ChiGjej6B6-1540</strain>
    </source>
</reference>
<comment type="caution">
    <text evidence="2">The sequence shown here is derived from an EMBL/GenBank/DDBJ whole genome shotgun (WGS) entry which is preliminary data.</text>
</comment>
<feature type="non-terminal residue" evidence="2">
    <location>
        <position position="1"/>
    </location>
</feature>
<dbReference type="Proteomes" id="UP000824192">
    <property type="component" value="Unassembled WGS sequence"/>
</dbReference>